<evidence type="ECO:0000313" key="1">
    <source>
        <dbReference type="EMBL" id="KAE9393085.1"/>
    </source>
</evidence>
<name>A0A6A4H7C8_9AGAR</name>
<organism evidence="1 2">
    <name type="scientific">Gymnopus androsaceus JB14</name>
    <dbReference type="NCBI Taxonomy" id="1447944"/>
    <lineage>
        <taxon>Eukaryota</taxon>
        <taxon>Fungi</taxon>
        <taxon>Dikarya</taxon>
        <taxon>Basidiomycota</taxon>
        <taxon>Agaricomycotina</taxon>
        <taxon>Agaricomycetes</taxon>
        <taxon>Agaricomycetidae</taxon>
        <taxon>Agaricales</taxon>
        <taxon>Marasmiineae</taxon>
        <taxon>Omphalotaceae</taxon>
        <taxon>Gymnopus</taxon>
    </lineage>
</organism>
<reference evidence="1" key="1">
    <citation type="journal article" date="2019" name="Environ. Microbiol.">
        <title>Fungal ecological strategies reflected in gene transcription - a case study of two litter decomposers.</title>
        <authorList>
            <person name="Barbi F."/>
            <person name="Kohler A."/>
            <person name="Barry K."/>
            <person name="Baskaran P."/>
            <person name="Daum C."/>
            <person name="Fauchery L."/>
            <person name="Ihrmark K."/>
            <person name="Kuo A."/>
            <person name="LaButti K."/>
            <person name="Lipzen A."/>
            <person name="Morin E."/>
            <person name="Grigoriev I.V."/>
            <person name="Henrissat B."/>
            <person name="Lindahl B."/>
            <person name="Martin F."/>
        </authorList>
    </citation>
    <scope>NUCLEOTIDE SEQUENCE</scope>
    <source>
        <strain evidence="1">JB14</strain>
    </source>
</reference>
<keyword evidence="2" id="KW-1185">Reference proteome</keyword>
<protein>
    <submittedName>
        <fullName evidence="1">Uncharacterized protein</fullName>
    </submittedName>
</protein>
<sequence length="217" mass="24310">MALCENEYVSEIDQERKPRQTRYSKTYVVKRSTQALLHPNPPHQLPLLLIGVDGYAARLKNASQISVSVPVSGGISYHYELVVTKLQYVIGLASVVEFLSRKQRLGLQDIAEDSPVYFELTGRAGLAREVKGQPLLVTGVSFTKPPVPETSEAMADTLAKRLVKWMLEQPNVLRGLGFFKSPMIINLDQFPYETIEKESSVHFQLYDSTKCTPVKPS</sequence>
<dbReference type="Proteomes" id="UP000799118">
    <property type="component" value="Unassembled WGS sequence"/>
</dbReference>
<dbReference type="AlphaFoldDB" id="A0A6A4H7C8"/>
<evidence type="ECO:0000313" key="2">
    <source>
        <dbReference type="Proteomes" id="UP000799118"/>
    </source>
</evidence>
<accession>A0A6A4H7C8</accession>
<dbReference type="EMBL" id="ML769581">
    <property type="protein sequence ID" value="KAE9393085.1"/>
    <property type="molecule type" value="Genomic_DNA"/>
</dbReference>
<proteinExistence type="predicted"/>
<gene>
    <name evidence="1" type="ORF">BT96DRAFT_944187</name>
</gene>